<sequence length="166" mass="19268">MQVNLKKMLKEEMFDDLRYIQSLKKELDELQSDKADFSNEYDLLLQECLSKDILCVAFSSISDIDEYFEMACKYIEKVKECECLKIELSKQKDTASKEDYHKLRGFSKPRSVTKTDVSKGLSKPVTPQNLPQTQTGKQAEINKNVIKPGMYRLDTRPIQTRTPQFP</sequence>
<dbReference type="Proteomes" id="UP001151760">
    <property type="component" value="Unassembled WGS sequence"/>
</dbReference>
<evidence type="ECO:0000313" key="4">
    <source>
        <dbReference type="Proteomes" id="UP001151760"/>
    </source>
</evidence>
<proteinExistence type="predicted"/>
<evidence type="ECO:0000256" key="2">
    <source>
        <dbReference type="SAM" id="MobiDB-lite"/>
    </source>
</evidence>
<comment type="caution">
    <text evidence="3">The sequence shown here is derived from an EMBL/GenBank/DDBJ whole genome shotgun (WGS) entry which is preliminary data.</text>
</comment>
<protein>
    <submittedName>
        <fullName evidence="3">Uncharacterized protein</fullName>
    </submittedName>
</protein>
<feature type="region of interest" description="Disordered" evidence="2">
    <location>
        <begin position="105"/>
        <end position="141"/>
    </location>
</feature>
<keyword evidence="4" id="KW-1185">Reference proteome</keyword>
<evidence type="ECO:0000313" key="3">
    <source>
        <dbReference type="EMBL" id="GJU09390.1"/>
    </source>
</evidence>
<reference evidence="3" key="2">
    <citation type="submission" date="2022-01" db="EMBL/GenBank/DDBJ databases">
        <authorList>
            <person name="Yamashiro T."/>
            <person name="Shiraishi A."/>
            <person name="Satake H."/>
            <person name="Nakayama K."/>
        </authorList>
    </citation>
    <scope>NUCLEOTIDE SEQUENCE</scope>
</reference>
<accession>A0ABQ5JA28</accession>
<name>A0ABQ5JA28_9ASTR</name>
<evidence type="ECO:0000256" key="1">
    <source>
        <dbReference type="SAM" id="Coils"/>
    </source>
</evidence>
<gene>
    <name evidence="3" type="ORF">Tco_1131786</name>
</gene>
<feature type="compositionally biased region" description="Polar residues" evidence="2">
    <location>
        <begin position="125"/>
        <end position="137"/>
    </location>
</feature>
<dbReference type="EMBL" id="BQNB010021723">
    <property type="protein sequence ID" value="GJU09390.1"/>
    <property type="molecule type" value="Genomic_DNA"/>
</dbReference>
<feature type="coiled-coil region" evidence="1">
    <location>
        <begin position="20"/>
        <end position="47"/>
    </location>
</feature>
<keyword evidence="1" id="KW-0175">Coiled coil</keyword>
<organism evidence="3 4">
    <name type="scientific">Tanacetum coccineum</name>
    <dbReference type="NCBI Taxonomy" id="301880"/>
    <lineage>
        <taxon>Eukaryota</taxon>
        <taxon>Viridiplantae</taxon>
        <taxon>Streptophyta</taxon>
        <taxon>Embryophyta</taxon>
        <taxon>Tracheophyta</taxon>
        <taxon>Spermatophyta</taxon>
        <taxon>Magnoliopsida</taxon>
        <taxon>eudicotyledons</taxon>
        <taxon>Gunneridae</taxon>
        <taxon>Pentapetalae</taxon>
        <taxon>asterids</taxon>
        <taxon>campanulids</taxon>
        <taxon>Asterales</taxon>
        <taxon>Asteraceae</taxon>
        <taxon>Asteroideae</taxon>
        <taxon>Anthemideae</taxon>
        <taxon>Anthemidinae</taxon>
        <taxon>Tanacetum</taxon>
    </lineage>
</organism>
<reference evidence="3" key="1">
    <citation type="journal article" date="2022" name="Int. J. Mol. Sci.">
        <title>Draft Genome of Tanacetum Coccineum: Genomic Comparison of Closely Related Tanacetum-Family Plants.</title>
        <authorList>
            <person name="Yamashiro T."/>
            <person name="Shiraishi A."/>
            <person name="Nakayama K."/>
            <person name="Satake H."/>
        </authorList>
    </citation>
    <scope>NUCLEOTIDE SEQUENCE</scope>
</reference>